<dbReference type="Pfam" id="PF00497">
    <property type="entry name" value="SBP_bac_3"/>
    <property type="match status" value="1"/>
</dbReference>
<evidence type="ECO:0000313" key="8">
    <source>
        <dbReference type="Proteomes" id="UP000291106"/>
    </source>
</evidence>
<dbReference type="InterPro" id="IPR036890">
    <property type="entry name" value="HATPase_C_sf"/>
</dbReference>
<comment type="catalytic activity">
    <reaction evidence="1">
        <text>ATP + protein L-histidine = ADP + protein N-phospho-L-histidine.</text>
        <dbReference type="EC" id="2.7.13.3"/>
    </reaction>
</comment>
<dbReference type="InterPro" id="IPR003594">
    <property type="entry name" value="HATPase_dom"/>
</dbReference>
<dbReference type="AlphaFoldDB" id="A0A411PIK4"/>
<dbReference type="InterPro" id="IPR036097">
    <property type="entry name" value="HisK_dim/P_sf"/>
</dbReference>
<organism evidence="7 8">
    <name type="scientific">Shewanella maritima</name>
    <dbReference type="NCBI Taxonomy" id="2520507"/>
    <lineage>
        <taxon>Bacteria</taxon>
        <taxon>Pseudomonadati</taxon>
        <taxon>Pseudomonadota</taxon>
        <taxon>Gammaproteobacteria</taxon>
        <taxon>Alteromonadales</taxon>
        <taxon>Shewanellaceae</taxon>
        <taxon>Shewanella</taxon>
    </lineage>
</organism>
<accession>A0A411PIK4</accession>
<dbReference type="GO" id="GO:0000155">
    <property type="term" value="F:phosphorelay sensor kinase activity"/>
    <property type="evidence" value="ECO:0007669"/>
    <property type="project" value="InterPro"/>
</dbReference>
<dbReference type="SMART" id="SM00062">
    <property type="entry name" value="PBPb"/>
    <property type="match status" value="1"/>
</dbReference>
<dbReference type="InterPro" id="IPR005467">
    <property type="entry name" value="His_kinase_dom"/>
</dbReference>
<gene>
    <name evidence="7" type="ORF">EXU30_11790</name>
</gene>
<dbReference type="InterPro" id="IPR035965">
    <property type="entry name" value="PAS-like_dom_sf"/>
</dbReference>
<evidence type="ECO:0000256" key="4">
    <source>
        <dbReference type="SAM" id="Phobius"/>
    </source>
</evidence>
<dbReference type="SUPFAM" id="SSF55874">
    <property type="entry name" value="ATPase domain of HSP90 chaperone/DNA topoisomerase II/histidine kinase"/>
    <property type="match status" value="1"/>
</dbReference>
<keyword evidence="4" id="KW-0812">Transmembrane</keyword>
<proteinExistence type="predicted"/>
<sequence>MKSVLRLLLFITCQAVVFNTIAADTIADENLVQQALKTSATIRSSEASYDRIVFGVHSKTAPLEWRANGIDQGFNVELMNRIGQILDKPIMVRRKTFQQLIEDVEDPSSDIDVIAVVSPIGISRNLSQSDPIYATHAKAYTRQGAPFIETWSDLDGKRVAIKHGALVDVFLEKQPQNFTPVTVDLYETGFQLLGEDLVDVVLAENFVARRLQPKYPLVRSSSNPLIFGAFSFVSHPSKQAMMRDINDALRQLKLSGEYDRLVRKWFGTGREKVDITTTEQKMLALAIVVALISVIGALYTAYVSRNLRVRSEALALELKQRKIAEKQISSLSQQFQNVLDGIPHCVTILNRQMDCLWSNDAEQLLHKDEFEYLDGMPFALEQSVKQVLDTQGSFIADMRYNSQFWQVQIHPIANEQAVVLVQENTEQHVLRQANDEASRLASLGELSAGIAHEINNPTGIIIHSVALFMDAIKDLQAAADSYQNQNPFWLVAGLEPEQAFEELHHSAQAVDDSAKRISRIVNDLKRYALPHEDSHHQAVSINEVVEVALRLTANQVKRLQVSVELQQPEPIITGDAQQLHQVLINLIQNACHACDSSADTISIVTQQDADKVYVMVNDTGSGMDNATLARITEPFFTTRRSYGGSGLGLSVCSRILKEHGANMLVQSALGQGSRFTLTFDRLNPSSSLASDPTPIHKEQSRL</sequence>
<dbReference type="RefSeq" id="WP_130600282.1">
    <property type="nucleotide sequence ID" value="NZ_CP036200.1"/>
</dbReference>
<feature type="chain" id="PRO_5019491250" description="histidine kinase" evidence="5">
    <location>
        <begin position="23"/>
        <end position="702"/>
    </location>
</feature>
<dbReference type="Gene3D" id="1.10.287.130">
    <property type="match status" value="1"/>
</dbReference>
<keyword evidence="8" id="KW-1185">Reference proteome</keyword>
<dbReference type="OrthoDB" id="9772100at2"/>
<feature type="domain" description="Histidine kinase" evidence="6">
    <location>
        <begin position="449"/>
        <end position="683"/>
    </location>
</feature>
<keyword evidence="3" id="KW-0597">Phosphoprotein</keyword>
<dbReference type="SMART" id="SM00387">
    <property type="entry name" value="HATPase_c"/>
    <property type="match status" value="1"/>
</dbReference>
<keyword evidence="4" id="KW-1133">Transmembrane helix</keyword>
<dbReference type="InterPro" id="IPR001638">
    <property type="entry name" value="Solute-binding_3/MltF_N"/>
</dbReference>
<dbReference type="Pfam" id="PF02518">
    <property type="entry name" value="HATPase_c"/>
    <property type="match status" value="1"/>
</dbReference>
<evidence type="ECO:0000259" key="6">
    <source>
        <dbReference type="PROSITE" id="PS50109"/>
    </source>
</evidence>
<evidence type="ECO:0000256" key="1">
    <source>
        <dbReference type="ARBA" id="ARBA00000085"/>
    </source>
</evidence>
<dbReference type="InterPro" id="IPR004358">
    <property type="entry name" value="Sig_transdc_His_kin-like_C"/>
</dbReference>
<dbReference type="Proteomes" id="UP000291106">
    <property type="component" value="Chromosome"/>
</dbReference>
<dbReference type="InterPro" id="IPR003661">
    <property type="entry name" value="HisK_dim/P_dom"/>
</dbReference>
<dbReference type="Gene3D" id="3.30.565.10">
    <property type="entry name" value="Histidine kinase-like ATPase, C-terminal domain"/>
    <property type="match status" value="1"/>
</dbReference>
<feature type="signal peptide" evidence="5">
    <location>
        <begin position="1"/>
        <end position="22"/>
    </location>
</feature>
<dbReference type="CDD" id="cd00082">
    <property type="entry name" value="HisKA"/>
    <property type="match status" value="1"/>
</dbReference>
<name>A0A411PIK4_9GAMM</name>
<dbReference type="SUPFAM" id="SSF55785">
    <property type="entry name" value="PYP-like sensor domain (PAS domain)"/>
    <property type="match status" value="1"/>
</dbReference>
<protein>
    <recommendedName>
        <fullName evidence="2">histidine kinase</fullName>
        <ecNumber evidence="2">2.7.13.3</ecNumber>
    </recommendedName>
</protein>
<evidence type="ECO:0000256" key="3">
    <source>
        <dbReference type="ARBA" id="ARBA00022553"/>
    </source>
</evidence>
<evidence type="ECO:0000256" key="2">
    <source>
        <dbReference type="ARBA" id="ARBA00012438"/>
    </source>
</evidence>
<evidence type="ECO:0000256" key="5">
    <source>
        <dbReference type="SAM" id="SignalP"/>
    </source>
</evidence>
<feature type="transmembrane region" description="Helical" evidence="4">
    <location>
        <begin position="282"/>
        <end position="302"/>
    </location>
</feature>
<dbReference type="PROSITE" id="PS50109">
    <property type="entry name" value="HIS_KIN"/>
    <property type="match status" value="1"/>
</dbReference>
<keyword evidence="5" id="KW-0732">Signal</keyword>
<dbReference type="KEGG" id="smai:EXU30_11790"/>
<dbReference type="SUPFAM" id="SSF53850">
    <property type="entry name" value="Periplasmic binding protein-like II"/>
    <property type="match status" value="1"/>
</dbReference>
<dbReference type="EMBL" id="CP036200">
    <property type="protein sequence ID" value="QBF83304.1"/>
    <property type="molecule type" value="Genomic_DNA"/>
</dbReference>
<evidence type="ECO:0000313" key="7">
    <source>
        <dbReference type="EMBL" id="QBF83304.1"/>
    </source>
</evidence>
<dbReference type="Gene3D" id="3.40.190.10">
    <property type="entry name" value="Periplasmic binding protein-like II"/>
    <property type="match status" value="2"/>
</dbReference>
<dbReference type="SUPFAM" id="SSF47384">
    <property type="entry name" value="Homodimeric domain of signal transducing histidine kinase"/>
    <property type="match status" value="1"/>
</dbReference>
<keyword evidence="4" id="KW-0472">Membrane</keyword>
<dbReference type="PRINTS" id="PR00344">
    <property type="entry name" value="BCTRLSENSOR"/>
</dbReference>
<dbReference type="PANTHER" id="PTHR43065:SF42">
    <property type="entry name" value="TWO-COMPONENT SENSOR PPRA"/>
    <property type="match status" value="1"/>
</dbReference>
<dbReference type="PANTHER" id="PTHR43065">
    <property type="entry name" value="SENSOR HISTIDINE KINASE"/>
    <property type="match status" value="1"/>
</dbReference>
<reference evidence="7 8" key="1">
    <citation type="submission" date="2019-02" db="EMBL/GenBank/DDBJ databases">
        <title>Shewanella sp. D4-2 isolated from Dokdo Island.</title>
        <authorList>
            <person name="Baek K."/>
        </authorList>
    </citation>
    <scope>NUCLEOTIDE SEQUENCE [LARGE SCALE GENOMIC DNA]</scope>
    <source>
        <strain evidence="7 8">D4-2</strain>
    </source>
</reference>
<dbReference type="EC" id="2.7.13.3" evidence="2"/>